<feature type="domain" description="Fe-containing alcohol dehydrogenase-like C-terminal" evidence="5">
    <location>
        <begin position="164"/>
        <end position="345"/>
    </location>
</feature>
<sequence length="354" mass="37206">MQSFVYNALPGRVIFGTGTISTLKAEIERAGCKRALLLSTPEQAPALKDIAASIGPLAAGIFSQAAMHTPTDVTERALQAAKDCGADCTVAFGGGSSTGLGKAIALRTDLPQIAIPTTYAGSEMTPIIGETEGGKKITQRTLKVLPEIVIYDVDFTLTLPPRLTVTSGTNAIAHAVEALYAQDRNPVISMMAEQAIAAMGRALPAIVTNPQDREARAEALYGAWLCGVCLGSVGMALHHKLCHVVGGSFNLPHADTHTVILPYAMAYNAKAAPEADQAVARALGGRNGTQALVDLAKKLDSPNSLKSIGMAESDIDRAADLAVQNPYWNPRPIERGPIRDLIANAWAGNIKNYA</sequence>
<dbReference type="Gene3D" id="1.20.1090.10">
    <property type="entry name" value="Dehydroquinate synthase-like - alpha domain"/>
    <property type="match status" value="1"/>
</dbReference>
<dbReference type="STRING" id="1235591.CAK95_04580"/>
<dbReference type="AlphaFoldDB" id="A0A1W6ZM19"/>
<dbReference type="PANTHER" id="PTHR11496:SF102">
    <property type="entry name" value="ALCOHOL DEHYDROGENASE 4"/>
    <property type="match status" value="1"/>
</dbReference>
<gene>
    <name evidence="6" type="ORF">CAK95_04580</name>
</gene>
<keyword evidence="7" id="KW-1185">Reference proteome</keyword>
<dbReference type="RefSeq" id="WP_086086866.1">
    <property type="nucleotide sequence ID" value="NZ_CP021112.1"/>
</dbReference>
<keyword evidence="2" id="KW-0560">Oxidoreductase</keyword>
<evidence type="ECO:0000256" key="2">
    <source>
        <dbReference type="ARBA" id="ARBA00023002"/>
    </source>
</evidence>
<dbReference type="CDD" id="cd08177">
    <property type="entry name" value="MAR"/>
    <property type="match status" value="1"/>
</dbReference>
<dbReference type="KEGG" id="psin:CAK95_04580"/>
<evidence type="ECO:0000256" key="3">
    <source>
        <dbReference type="ARBA" id="ARBA00023027"/>
    </source>
</evidence>
<dbReference type="PANTHER" id="PTHR11496">
    <property type="entry name" value="ALCOHOL DEHYDROGENASE"/>
    <property type="match status" value="1"/>
</dbReference>
<accession>A0A1W6ZM19</accession>
<dbReference type="GO" id="GO:0018506">
    <property type="term" value="F:maleylacetate reductase activity"/>
    <property type="evidence" value="ECO:0007669"/>
    <property type="project" value="InterPro"/>
</dbReference>
<dbReference type="Pfam" id="PF00465">
    <property type="entry name" value="Fe-ADH"/>
    <property type="match status" value="1"/>
</dbReference>
<dbReference type="GO" id="GO:0004022">
    <property type="term" value="F:alcohol dehydrogenase (NAD+) activity"/>
    <property type="evidence" value="ECO:0007669"/>
    <property type="project" value="TreeGrafter"/>
</dbReference>
<dbReference type="Proteomes" id="UP000194137">
    <property type="component" value="Chromosome"/>
</dbReference>
<name>A0A1W6ZM19_9HYPH</name>
<organism evidence="6 7">
    <name type="scientific">Pseudorhodoplanes sinuspersici</name>
    <dbReference type="NCBI Taxonomy" id="1235591"/>
    <lineage>
        <taxon>Bacteria</taxon>
        <taxon>Pseudomonadati</taxon>
        <taxon>Pseudomonadota</taxon>
        <taxon>Alphaproteobacteria</taxon>
        <taxon>Hyphomicrobiales</taxon>
        <taxon>Pseudorhodoplanes</taxon>
    </lineage>
</organism>
<evidence type="ECO:0000259" key="4">
    <source>
        <dbReference type="Pfam" id="PF00465"/>
    </source>
</evidence>
<dbReference type="Pfam" id="PF25137">
    <property type="entry name" value="ADH_Fe_C"/>
    <property type="match status" value="1"/>
</dbReference>
<feature type="domain" description="Alcohol dehydrogenase iron-type/glycerol dehydrogenase GldA" evidence="4">
    <location>
        <begin position="10"/>
        <end position="152"/>
    </location>
</feature>
<evidence type="ECO:0000259" key="5">
    <source>
        <dbReference type="Pfam" id="PF25137"/>
    </source>
</evidence>
<proteinExistence type="inferred from homology"/>
<evidence type="ECO:0000256" key="1">
    <source>
        <dbReference type="ARBA" id="ARBA00007358"/>
    </source>
</evidence>
<dbReference type="InterPro" id="IPR034786">
    <property type="entry name" value="MAR"/>
</dbReference>
<comment type="similarity">
    <text evidence="1">Belongs to the iron-containing alcohol dehydrogenase family.</text>
</comment>
<dbReference type="EMBL" id="CP021112">
    <property type="protein sequence ID" value="ARP98448.1"/>
    <property type="molecule type" value="Genomic_DNA"/>
</dbReference>
<keyword evidence="3" id="KW-0520">NAD</keyword>
<evidence type="ECO:0000313" key="6">
    <source>
        <dbReference type="EMBL" id="ARP98448.1"/>
    </source>
</evidence>
<dbReference type="SUPFAM" id="SSF56796">
    <property type="entry name" value="Dehydroquinate synthase-like"/>
    <property type="match status" value="1"/>
</dbReference>
<dbReference type="OrthoDB" id="3812122at2"/>
<evidence type="ECO:0000313" key="7">
    <source>
        <dbReference type="Proteomes" id="UP000194137"/>
    </source>
</evidence>
<dbReference type="InterPro" id="IPR001670">
    <property type="entry name" value="ADH_Fe/GldA"/>
</dbReference>
<dbReference type="InterPro" id="IPR039697">
    <property type="entry name" value="Alcohol_dehydrogenase_Fe"/>
</dbReference>
<dbReference type="Gene3D" id="3.40.50.1970">
    <property type="match status" value="1"/>
</dbReference>
<dbReference type="InterPro" id="IPR056798">
    <property type="entry name" value="ADH_Fe_C"/>
</dbReference>
<protein>
    <submittedName>
        <fullName evidence="6">Maleylacetate reductase</fullName>
    </submittedName>
</protein>
<dbReference type="GO" id="GO:0046872">
    <property type="term" value="F:metal ion binding"/>
    <property type="evidence" value="ECO:0007669"/>
    <property type="project" value="InterPro"/>
</dbReference>
<reference evidence="6 7" key="1">
    <citation type="submission" date="2017-05" db="EMBL/GenBank/DDBJ databases">
        <title>Full genome sequence of Pseudorhodoplanes sinuspersici.</title>
        <authorList>
            <person name="Dastgheib S.M.M."/>
            <person name="Shavandi M."/>
            <person name="Tirandaz H."/>
        </authorList>
    </citation>
    <scope>NUCLEOTIDE SEQUENCE [LARGE SCALE GENOMIC DNA]</scope>
    <source>
        <strain evidence="6 7">RIPI110</strain>
    </source>
</reference>